<dbReference type="InterPro" id="IPR009061">
    <property type="entry name" value="DNA-bd_dom_put_sf"/>
</dbReference>
<organism evidence="6">
    <name type="scientific">Staphylococcus simulans</name>
    <dbReference type="NCBI Taxonomy" id="1286"/>
    <lineage>
        <taxon>Bacteria</taxon>
        <taxon>Bacillati</taxon>
        <taxon>Bacillota</taxon>
        <taxon>Bacilli</taxon>
        <taxon>Bacillales</taxon>
        <taxon>Staphylococcaceae</taxon>
        <taxon>Staphylococcus</taxon>
    </lineage>
</organism>
<protein>
    <submittedName>
        <fullName evidence="6">Zinc-responsive transcriptional regulator</fullName>
    </submittedName>
</protein>
<name>A0A6N3FSE1_STASI</name>
<evidence type="ECO:0000313" key="6">
    <source>
        <dbReference type="EMBL" id="VYU54589.1"/>
    </source>
</evidence>
<dbReference type="GO" id="GO:0003700">
    <property type="term" value="F:DNA-binding transcription factor activity"/>
    <property type="evidence" value="ECO:0007669"/>
    <property type="project" value="InterPro"/>
</dbReference>
<dbReference type="PANTHER" id="PTHR30204">
    <property type="entry name" value="REDOX-CYCLING DRUG-SENSING TRANSCRIPTIONAL ACTIVATOR SOXR"/>
    <property type="match status" value="1"/>
</dbReference>
<keyword evidence="4" id="KW-0804">Transcription</keyword>
<keyword evidence="2" id="KW-0805">Transcription regulation</keyword>
<sequence>MKKYSIQEVSEMKHISKSKLRYYEKHGLLLNIERNANNQRVYSETDIEIISLIQCLSLLNMPLKKIKYYVEQLNENKAQISDVLEAHLKVLKAEKDIIEMRIDVIEERLHRTKITI</sequence>
<evidence type="ECO:0000256" key="2">
    <source>
        <dbReference type="ARBA" id="ARBA00023015"/>
    </source>
</evidence>
<dbReference type="InterPro" id="IPR047057">
    <property type="entry name" value="MerR_fam"/>
</dbReference>
<dbReference type="SMART" id="SM00422">
    <property type="entry name" value="HTH_MERR"/>
    <property type="match status" value="1"/>
</dbReference>
<dbReference type="InterPro" id="IPR000551">
    <property type="entry name" value="MerR-type_HTH_dom"/>
</dbReference>
<dbReference type="PROSITE" id="PS50937">
    <property type="entry name" value="HTH_MERR_2"/>
    <property type="match status" value="1"/>
</dbReference>
<reference evidence="6" key="1">
    <citation type="submission" date="2019-11" db="EMBL/GenBank/DDBJ databases">
        <authorList>
            <person name="Feng L."/>
        </authorList>
    </citation>
    <scope>NUCLEOTIDE SEQUENCE</scope>
    <source>
        <strain evidence="6">SsimulansLFYP27</strain>
    </source>
</reference>
<dbReference type="AlphaFoldDB" id="A0A6N3FSE1"/>
<dbReference type="PANTHER" id="PTHR30204:SF69">
    <property type="entry name" value="MERR-FAMILY TRANSCRIPTIONAL REGULATOR"/>
    <property type="match status" value="1"/>
</dbReference>
<dbReference type="Gene3D" id="1.10.1660.10">
    <property type="match status" value="1"/>
</dbReference>
<dbReference type="EMBL" id="CACRUO010000065">
    <property type="protein sequence ID" value="VYU54589.1"/>
    <property type="molecule type" value="Genomic_DNA"/>
</dbReference>
<dbReference type="RefSeq" id="WP_002480212.1">
    <property type="nucleotide sequence ID" value="NZ_CACRUO010000065.1"/>
</dbReference>
<evidence type="ECO:0000256" key="4">
    <source>
        <dbReference type="ARBA" id="ARBA00023163"/>
    </source>
</evidence>
<dbReference type="SUPFAM" id="SSF46955">
    <property type="entry name" value="Putative DNA-binding domain"/>
    <property type="match status" value="1"/>
</dbReference>
<evidence type="ECO:0000259" key="5">
    <source>
        <dbReference type="PROSITE" id="PS50937"/>
    </source>
</evidence>
<keyword evidence="1" id="KW-0678">Repressor</keyword>
<dbReference type="GO" id="GO:0003677">
    <property type="term" value="F:DNA binding"/>
    <property type="evidence" value="ECO:0007669"/>
    <property type="project" value="UniProtKB-KW"/>
</dbReference>
<proteinExistence type="predicted"/>
<keyword evidence="3" id="KW-0238">DNA-binding</keyword>
<evidence type="ECO:0000256" key="1">
    <source>
        <dbReference type="ARBA" id="ARBA00022491"/>
    </source>
</evidence>
<evidence type="ECO:0000256" key="3">
    <source>
        <dbReference type="ARBA" id="ARBA00023125"/>
    </source>
</evidence>
<dbReference type="Pfam" id="PF13411">
    <property type="entry name" value="MerR_1"/>
    <property type="match status" value="1"/>
</dbReference>
<gene>
    <name evidence="6" type="ORF">SSLFYP27_02610</name>
</gene>
<feature type="domain" description="HTH merR-type" evidence="5">
    <location>
        <begin position="3"/>
        <end position="72"/>
    </location>
</feature>
<accession>A0A6N3FSE1</accession>